<evidence type="ECO:0000256" key="1">
    <source>
        <dbReference type="SAM" id="MobiDB-lite"/>
    </source>
</evidence>
<dbReference type="GO" id="GO:0006367">
    <property type="term" value="P:transcription initiation at RNA polymerase II promoter"/>
    <property type="evidence" value="ECO:0007669"/>
    <property type="project" value="TreeGrafter"/>
</dbReference>
<name>A0A498I2G9_MALDO</name>
<feature type="compositionally biased region" description="Basic and acidic residues" evidence="1">
    <location>
        <begin position="407"/>
        <end position="420"/>
    </location>
</feature>
<evidence type="ECO:0000313" key="2">
    <source>
        <dbReference type="EMBL" id="RXH77360.1"/>
    </source>
</evidence>
<dbReference type="InterPro" id="IPR037813">
    <property type="entry name" value="TAF2"/>
</dbReference>
<dbReference type="AlphaFoldDB" id="A0A498I2G9"/>
<dbReference type="GO" id="GO:0000976">
    <property type="term" value="F:transcription cis-regulatory region binding"/>
    <property type="evidence" value="ECO:0007669"/>
    <property type="project" value="TreeGrafter"/>
</dbReference>
<dbReference type="Proteomes" id="UP000290289">
    <property type="component" value="Chromosome 14"/>
</dbReference>
<proteinExistence type="predicted"/>
<dbReference type="GO" id="GO:0005669">
    <property type="term" value="C:transcription factor TFIID complex"/>
    <property type="evidence" value="ECO:0007669"/>
    <property type="project" value="InterPro"/>
</dbReference>
<feature type="region of interest" description="Disordered" evidence="1">
    <location>
        <begin position="194"/>
        <end position="239"/>
    </location>
</feature>
<evidence type="ECO:0000313" key="3">
    <source>
        <dbReference type="Proteomes" id="UP000290289"/>
    </source>
</evidence>
<feature type="compositionally biased region" description="Polar residues" evidence="1">
    <location>
        <begin position="430"/>
        <end position="444"/>
    </location>
</feature>
<feature type="compositionally biased region" description="Basic and acidic residues" evidence="1">
    <location>
        <begin position="388"/>
        <end position="397"/>
    </location>
</feature>
<feature type="region of interest" description="Disordered" evidence="1">
    <location>
        <begin position="312"/>
        <end position="444"/>
    </location>
</feature>
<organism evidence="2 3">
    <name type="scientific">Malus domestica</name>
    <name type="common">Apple</name>
    <name type="synonym">Pyrus malus</name>
    <dbReference type="NCBI Taxonomy" id="3750"/>
    <lineage>
        <taxon>Eukaryota</taxon>
        <taxon>Viridiplantae</taxon>
        <taxon>Streptophyta</taxon>
        <taxon>Embryophyta</taxon>
        <taxon>Tracheophyta</taxon>
        <taxon>Spermatophyta</taxon>
        <taxon>Magnoliopsida</taxon>
        <taxon>eudicotyledons</taxon>
        <taxon>Gunneridae</taxon>
        <taxon>Pentapetalae</taxon>
        <taxon>rosids</taxon>
        <taxon>fabids</taxon>
        <taxon>Rosales</taxon>
        <taxon>Rosaceae</taxon>
        <taxon>Amygdaloideae</taxon>
        <taxon>Maleae</taxon>
        <taxon>Malus</taxon>
    </lineage>
</organism>
<comment type="caution">
    <text evidence="2">The sequence shown here is derived from an EMBL/GenBank/DDBJ whole genome shotgun (WGS) entry which is preliminary data.</text>
</comment>
<dbReference type="STRING" id="3750.A0A498I2G9"/>
<dbReference type="EMBL" id="RDQH01000340">
    <property type="protein sequence ID" value="RXH77360.1"/>
    <property type="molecule type" value="Genomic_DNA"/>
</dbReference>
<dbReference type="GO" id="GO:0003682">
    <property type="term" value="F:chromatin binding"/>
    <property type="evidence" value="ECO:0007669"/>
    <property type="project" value="TreeGrafter"/>
</dbReference>
<reference evidence="2 3" key="1">
    <citation type="submission" date="2018-10" db="EMBL/GenBank/DDBJ databases">
        <title>A high-quality apple genome assembly.</title>
        <authorList>
            <person name="Hu J."/>
        </authorList>
    </citation>
    <scope>NUCLEOTIDE SEQUENCE [LARGE SCALE GENOMIC DNA]</scope>
    <source>
        <strain evidence="3">cv. HFTH1</strain>
        <tissue evidence="2">Young leaf</tissue>
    </source>
</reference>
<dbReference type="PANTHER" id="PTHR15137:SF9">
    <property type="entry name" value="TRANSCRIPTION INITIATION FACTOR TFIID SUBUNIT 2"/>
    <property type="match status" value="1"/>
</dbReference>
<gene>
    <name evidence="2" type="ORF">DVH24_023634</name>
</gene>
<dbReference type="PANTHER" id="PTHR15137">
    <property type="entry name" value="TRANSCRIPTION INITIATION FACTOR TFIID"/>
    <property type="match status" value="1"/>
</dbReference>
<dbReference type="GO" id="GO:0016251">
    <property type="term" value="F:RNA polymerase II general transcription initiation factor activity"/>
    <property type="evidence" value="ECO:0007669"/>
    <property type="project" value="TreeGrafter"/>
</dbReference>
<dbReference type="InterPro" id="IPR042097">
    <property type="entry name" value="Aminopeptidase_N-like_N_sf"/>
</dbReference>
<sequence length="444" mass="48934">MAKPRKPKNEDAKPGNSGPVVRHQKLYLSIDVDKRGLYGLVLVQNARLVRIDYWVEKAETGIYFHDAVLHTDNQIRRARCWFPCKDDNSQSCCYDLEFTVAQNLVAVSTGSLLYQLDIFHYFLLIVYEPRPIFRPPTLYGVPKDHKPFHLGEAESFREQKNIFAAFIPESKYVEPPSEAPNLSHGDLTVPETSSDGFAFPAASKDDLGAPEPTTYGFGAPELPSGGLGDPEPSDSGLVAEEPFIGGFAAPEPRIGSFDGLAVSEPSIVSPSNQNLEEVNSWHDLGSRMTASIGSAKLASDVDDTGKELQCTADSSKVSALPRPEDPSPSFIQDNRDAEVQKHAGLQALSVPRNDVIGGSSGMSDSLPRGKEKEKKKDEKRKRDGHKGHRDDPEYLERKRIKKVKKQKEKEMAKLLNERAKVPSAELPSPQLCNSNRSSPVDPTS</sequence>
<protein>
    <submittedName>
        <fullName evidence="2">Uncharacterized protein</fullName>
    </submittedName>
</protein>
<feature type="compositionally biased region" description="Basic and acidic residues" evidence="1">
    <location>
        <begin position="367"/>
        <end position="376"/>
    </location>
</feature>
<dbReference type="SUPFAM" id="SSF63737">
    <property type="entry name" value="Leukotriene A4 hydrolase N-terminal domain"/>
    <property type="match status" value="1"/>
</dbReference>
<accession>A0A498I2G9</accession>
<keyword evidence="3" id="KW-1185">Reference proteome</keyword>
<dbReference type="Gene3D" id="2.60.40.1730">
    <property type="entry name" value="tricorn interacting facor f3 domain"/>
    <property type="match status" value="1"/>
</dbReference>
<feature type="compositionally biased region" description="Basic residues" evidence="1">
    <location>
        <begin position="377"/>
        <end position="387"/>
    </location>
</feature>